<dbReference type="InParanoid" id="W4JZL6"/>
<keyword evidence="2" id="KW-1185">Reference proteome</keyword>
<dbReference type="GeneID" id="20671065"/>
<dbReference type="RefSeq" id="XP_009549200.1">
    <property type="nucleotide sequence ID" value="XM_009550905.1"/>
</dbReference>
<dbReference type="HOGENOM" id="CLU_2867922_0_0_1"/>
<evidence type="ECO:0000313" key="1">
    <source>
        <dbReference type="EMBL" id="ETW78914.1"/>
    </source>
</evidence>
<gene>
    <name evidence="1" type="ORF">HETIRDRAFT_324603</name>
</gene>
<accession>W4JZL6</accession>
<organism evidence="1 2">
    <name type="scientific">Heterobasidion irregulare (strain TC 32-1)</name>
    <dbReference type="NCBI Taxonomy" id="747525"/>
    <lineage>
        <taxon>Eukaryota</taxon>
        <taxon>Fungi</taxon>
        <taxon>Dikarya</taxon>
        <taxon>Basidiomycota</taxon>
        <taxon>Agaricomycotina</taxon>
        <taxon>Agaricomycetes</taxon>
        <taxon>Russulales</taxon>
        <taxon>Bondarzewiaceae</taxon>
        <taxon>Heterobasidion</taxon>
        <taxon>Heterobasidion annosum species complex</taxon>
    </lineage>
</organism>
<proteinExistence type="predicted"/>
<dbReference type="KEGG" id="hir:HETIRDRAFT_324603"/>
<name>W4JZL6_HETIT</name>
<reference evidence="1 2" key="1">
    <citation type="journal article" date="2012" name="New Phytol.">
        <title>Insight into trade-off between wood decay and parasitism from the genome of a fungal forest pathogen.</title>
        <authorList>
            <person name="Olson A."/>
            <person name="Aerts A."/>
            <person name="Asiegbu F."/>
            <person name="Belbahri L."/>
            <person name="Bouzid O."/>
            <person name="Broberg A."/>
            <person name="Canback B."/>
            <person name="Coutinho P.M."/>
            <person name="Cullen D."/>
            <person name="Dalman K."/>
            <person name="Deflorio G."/>
            <person name="van Diepen L.T."/>
            <person name="Dunand C."/>
            <person name="Duplessis S."/>
            <person name="Durling M."/>
            <person name="Gonthier P."/>
            <person name="Grimwood J."/>
            <person name="Fossdal C.G."/>
            <person name="Hansson D."/>
            <person name="Henrissat B."/>
            <person name="Hietala A."/>
            <person name="Himmelstrand K."/>
            <person name="Hoffmeister D."/>
            <person name="Hogberg N."/>
            <person name="James T.Y."/>
            <person name="Karlsson M."/>
            <person name="Kohler A."/>
            <person name="Kues U."/>
            <person name="Lee Y.H."/>
            <person name="Lin Y.C."/>
            <person name="Lind M."/>
            <person name="Lindquist E."/>
            <person name="Lombard V."/>
            <person name="Lucas S."/>
            <person name="Lunden K."/>
            <person name="Morin E."/>
            <person name="Murat C."/>
            <person name="Park J."/>
            <person name="Raffaello T."/>
            <person name="Rouze P."/>
            <person name="Salamov A."/>
            <person name="Schmutz J."/>
            <person name="Solheim H."/>
            <person name="Stahlberg J."/>
            <person name="Velez H."/>
            <person name="de Vries R.P."/>
            <person name="Wiebenga A."/>
            <person name="Woodward S."/>
            <person name="Yakovlev I."/>
            <person name="Garbelotto M."/>
            <person name="Martin F."/>
            <person name="Grigoriev I.V."/>
            <person name="Stenlid J."/>
        </authorList>
    </citation>
    <scope>NUCLEOTIDE SEQUENCE [LARGE SCALE GENOMIC DNA]</scope>
    <source>
        <strain evidence="1 2">TC 32-1</strain>
    </source>
</reference>
<dbReference type="AlphaFoldDB" id="W4JZL6"/>
<dbReference type="Proteomes" id="UP000030671">
    <property type="component" value="Unassembled WGS sequence"/>
</dbReference>
<evidence type="ECO:0000313" key="2">
    <source>
        <dbReference type="Proteomes" id="UP000030671"/>
    </source>
</evidence>
<sequence length="64" mass="7600">MFQVFMIRPDLEGVSCAFEVVIPVFQCFYYSQEFPVVNIVISLCWRKRSREESDWVPVAIFSFL</sequence>
<dbReference type="EMBL" id="KI925461">
    <property type="protein sequence ID" value="ETW78914.1"/>
    <property type="molecule type" value="Genomic_DNA"/>
</dbReference>
<protein>
    <submittedName>
        <fullName evidence="1">Uncharacterized protein</fullName>
    </submittedName>
</protein>